<protein>
    <recommendedName>
        <fullName evidence="2">Pyridoxal phosphate homeostasis protein</fullName>
        <shortName evidence="2">PLP homeostasis protein</shortName>
    </recommendedName>
</protein>
<dbReference type="HAMAP" id="MF_02087">
    <property type="entry name" value="PLP_homeostasis"/>
    <property type="match status" value="1"/>
</dbReference>
<dbReference type="PROSITE" id="PS01211">
    <property type="entry name" value="UPF0001"/>
    <property type="match status" value="1"/>
</dbReference>
<accession>A0A7Z0GNH4</accession>
<evidence type="ECO:0000313" key="7">
    <source>
        <dbReference type="Proteomes" id="UP000535437"/>
    </source>
</evidence>
<dbReference type="RefSeq" id="WP_343047552.1">
    <property type="nucleotide sequence ID" value="NZ_BAAALL010000001.1"/>
</dbReference>
<evidence type="ECO:0000259" key="5">
    <source>
        <dbReference type="Pfam" id="PF01168"/>
    </source>
</evidence>
<dbReference type="PANTHER" id="PTHR10146">
    <property type="entry name" value="PROLINE SYNTHETASE CO-TRANSCRIBED BACTERIAL HOMOLOG PROTEIN"/>
    <property type="match status" value="1"/>
</dbReference>
<dbReference type="NCBIfam" id="TIGR00044">
    <property type="entry name" value="YggS family pyridoxal phosphate-dependent enzyme"/>
    <property type="match status" value="1"/>
</dbReference>
<feature type="modified residue" description="N6-(pyridoxal phosphate)lysine" evidence="2 3">
    <location>
        <position position="50"/>
    </location>
</feature>
<comment type="caution">
    <text evidence="6">The sequence shown here is derived from an EMBL/GenBank/DDBJ whole genome shotgun (WGS) entry which is preliminary data.</text>
</comment>
<dbReference type="AlphaFoldDB" id="A0A7Z0GNH4"/>
<dbReference type="Proteomes" id="UP000535437">
    <property type="component" value="Unassembled WGS sequence"/>
</dbReference>
<proteinExistence type="inferred from homology"/>
<comment type="cofactor">
    <cofactor evidence="3">
        <name>pyridoxal 5'-phosphate</name>
        <dbReference type="ChEBI" id="CHEBI:597326"/>
    </cofactor>
</comment>
<evidence type="ECO:0000256" key="2">
    <source>
        <dbReference type="HAMAP-Rule" id="MF_02087"/>
    </source>
</evidence>
<comment type="similarity">
    <text evidence="2 4">Belongs to the pyridoxal phosphate-binding protein YggS/PROSC family.</text>
</comment>
<dbReference type="InterPro" id="IPR001608">
    <property type="entry name" value="Ala_racemase_N"/>
</dbReference>
<feature type="domain" description="Alanine racemase N-terminal" evidence="5">
    <location>
        <begin position="23"/>
        <end position="254"/>
    </location>
</feature>
<sequence>MDLNSIPAPEIDDRRTEELRTRLAAVHERIDRAVEQAGRTERPELIVVTKFFPAEDVLRLLRLGVRDVGENRDQEAAVKAEQVARLVTAHEAAGPAVRLELPRWHFVGQLQSKKARSVARYASTVHSVDRTSLLRSLRTAADPASPLECLIQVDLREEIPEDSRGGAAPSEVPALAEGIESAEGLRLAGVMAVAPLGEPAAPAFARLAELSALMRVDHPQADMISAGMSNDLEDAVAHGATHLRIGRDVLGNRPLPR</sequence>
<dbReference type="PIRSF" id="PIRSF004848">
    <property type="entry name" value="YBL036c_PLPDEIII"/>
    <property type="match status" value="1"/>
</dbReference>
<evidence type="ECO:0000313" key="6">
    <source>
        <dbReference type="EMBL" id="NYJ79260.1"/>
    </source>
</evidence>
<dbReference type="SUPFAM" id="SSF51419">
    <property type="entry name" value="PLP-binding barrel"/>
    <property type="match status" value="1"/>
</dbReference>
<dbReference type="InterPro" id="IPR011078">
    <property type="entry name" value="PyrdxlP_homeostasis"/>
</dbReference>
<organism evidence="6 7">
    <name type="scientific">Nesterenkonia xinjiangensis</name>
    <dbReference type="NCBI Taxonomy" id="225327"/>
    <lineage>
        <taxon>Bacteria</taxon>
        <taxon>Bacillati</taxon>
        <taxon>Actinomycetota</taxon>
        <taxon>Actinomycetes</taxon>
        <taxon>Micrococcales</taxon>
        <taxon>Micrococcaceae</taxon>
        <taxon>Nesterenkonia</taxon>
    </lineage>
</organism>
<dbReference type="Gene3D" id="3.20.20.10">
    <property type="entry name" value="Alanine racemase"/>
    <property type="match status" value="1"/>
</dbReference>
<dbReference type="PANTHER" id="PTHR10146:SF14">
    <property type="entry name" value="PYRIDOXAL PHOSPHATE HOMEOSTASIS PROTEIN"/>
    <property type="match status" value="1"/>
</dbReference>
<dbReference type="CDD" id="cd00635">
    <property type="entry name" value="PLPDE_III_YBL036c_like"/>
    <property type="match status" value="1"/>
</dbReference>
<name>A0A7Z0GNH4_9MICC</name>
<gene>
    <name evidence="6" type="ORF">HNR09_002671</name>
</gene>
<evidence type="ECO:0000256" key="4">
    <source>
        <dbReference type="RuleBase" id="RU004514"/>
    </source>
</evidence>
<keyword evidence="7" id="KW-1185">Reference proteome</keyword>
<reference evidence="6 7" key="1">
    <citation type="submission" date="2020-07" db="EMBL/GenBank/DDBJ databases">
        <title>Sequencing the genomes of 1000 actinobacteria strains.</title>
        <authorList>
            <person name="Klenk H.-P."/>
        </authorList>
    </citation>
    <scope>NUCLEOTIDE SEQUENCE [LARGE SCALE GENOMIC DNA]</scope>
    <source>
        <strain evidence="6 7">DSM 15475</strain>
    </source>
</reference>
<keyword evidence="1 2" id="KW-0663">Pyridoxal phosphate</keyword>
<evidence type="ECO:0000256" key="3">
    <source>
        <dbReference type="PIRSR" id="PIRSR004848-1"/>
    </source>
</evidence>
<dbReference type="EMBL" id="JACCFY010000001">
    <property type="protein sequence ID" value="NYJ79260.1"/>
    <property type="molecule type" value="Genomic_DNA"/>
</dbReference>
<dbReference type="InterPro" id="IPR029066">
    <property type="entry name" value="PLP-binding_barrel"/>
</dbReference>
<evidence type="ECO:0000256" key="1">
    <source>
        <dbReference type="ARBA" id="ARBA00022898"/>
    </source>
</evidence>
<dbReference type="Pfam" id="PF01168">
    <property type="entry name" value="Ala_racemase_N"/>
    <property type="match status" value="1"/>
</dbReference>
<dbReference type="GO" id="GO:0030170">
    <property type="term" value="F:pyridoxal phosphate binding"/>
    <property type="evidence" value="ECO:0007669"/>
    <property type="project" value="UniProtKB-UniRule"/>
</dbReference>
<comment type="function">
    <text evidence="2">Pyridoxal 5'-phosphate (PLP)-binding protein, which is involved in PLP homeostasis.</text>
</comment>